<dbReference type="Pfam" id="PF00583">
    <property type="entry name" value="Acetyltransf_1"/>
    <property type="match status" value="1"/>
</dbReference>
<feature type="domain" description="N-acetyltransferase" evidence="3">
    <location>
        <begin position="10"/>
        <end position="158"/>
    </location>
</feature>
<sequence length="158" mass="17151">MAVIAGGGDLVLRRLGHTDVERLAPLVASYAGALLGREPEAPDPAYVSRLMAEPVVEIAGAERDGGLVGFALYYDLPEAISGRRAGQLDDLFVRPEARGGGIAQALIAHIVAQGEARGWIHLRWMVPIESPAGALYDRIAERAPWRNYVIRIDPTMKW</sequence>
<protein>
    <submittedName>
        <fullName evidence="4">GNAT family N-acetyltransferase</fullName>
    </submittedName>
</protein>
<accession>A0ABU1DHT7</accession>
<evidence type="ECO:0000313" key="5">
    <source>
        <dbReference type="Proteomes" id="UP001181622"/>
    </source>
</evidence>
<dbReference type="PROSITE" id="PS51186">
    <property type="entry name" value="GNAT"/>
    <property type="match status" value="1"/>
</dbReference>
<reference evidence="4" key="1">
    <citation type="submission" date="2020-10" db="EMBL/GenBank/DDBJ databases">
        <authorList>
            <person name="Abbas A."/>
            <person name="Razzaq R."/>
            <person name="Waqas M."/>
            <person name="Abbas N."/>
            <person name="Nielsen T.K."/>
            <person name="Hansen L.H."/>
            <person name="Hussain S."/>
            <person name="Shahid M."/>
        </authorList>
    </citation>
    <scope>NUCLEOTIDE SEQUENCE</scope>
    <source>
        <strain evidence="4">S14</strain>
    </source>
</reference>
<dbReference type="PANTHER" id="PTHR43877">
    <property type="entry name" value="AMINOALKYLPHOSPHONATE N-ACETYLTRANSFERASE-RELATED-RELATED"/>
    <property type="match status" value="1"/>
</dbReference>
<evidence type="ECO:0000313" key="4">
    <source>
        <dbReference type="EMBL" id="MDR4307460.1"/>
    </source>
</evidence>
<dbReference type="Gene3D" id="3.40.630.30">
    <property type="match status" value="1"/>
</dbReference>
<dbReference type="RefSeq" id="WP_309392331.1">
    <property type="nucleotide sequence ID" value="NZ_JADBEO010000025.1"/>
</dbReference>
<gene>
    <name evidence="4" type="ORF">IHQ68_12615</name>
</gene>
<dbReference type="PANTHER" id="PTHR43877:SF2">
    <property type="entry name" value="AMINOALKYLPHOSPHONATE N-ACETYLTRANSFERASE-RELATED"/>
    <property type="match status" value="1"/>
</dbReference>
<dbReference type="SUPFAM" id="SSF55729">
    <property type="entry name" value="Acyl-CoA N-acyltransferases (Nat)"/>
    <property type="match status" value="1"/>
</dbReference>
<dbReference type="CDD" id="cd04301">
    <property type="entry name" value="NAT_SF"/>
    <property type="match status" value="1"/>
</dbReference>
<evidence type="ECO:0000256" key="2">
    <source>
        <dbReference type="ARBA" id="ARBA00023315"/>
    </source>
</evidence>
<name>A0ABU1DHT7_9HYPH</name>
<dbReference type="InterPro" id="IPR050832">
    <property type="entry name" value="Bact_Acetyltransf"/>
</dbReference>
<organism evidence="4 5">
    <name type="scientific">Chelatococcus sambhunathii</name>
    <dbReference type="NCBI Taxonomy" id="363953"/>
    <lineage>
        <taxon>Bacteria</taxon>
        <taxon>Pseudomonadati</taxon>
        <taxon>Pseudomonadota</taxon>
        <taxon>Alphaproteobacteria</taxon>
        <taxon>Hyphomicrobiales</taxon>
        <taxon>Chelatococcaceae</taxon>
        <taxon>Chelatococcus</taxon>
    </lineage>
</organism>
<keyword evidence="5" id="KW-1185">Reference proteome</keyword>
<dbReference type="InterPro" id="IPR016181">
    <property type="entry name" value="Acyl_CoA_acyltransferase"/>
</dbReference>
<keyword evidence="2" id="KW-0012">Acyltransferase</keyword>
<proteinExistence type="predicted"/>
<evidence type="ECO:0000259" key="3">
    <source>
        <dbReference type="PROSITE" id="PS51186"/>
    </source>
</evidence>
<evidence type="ECO:0000256" key="1">
    <source>
        <dbReference type="ARBA" id="ARBA00022679"/>
    </source>
</evidence>
<dbReference type="Proteomes" id="UP001181622">
    <property type="component" value="Unassembled WGS sequence"/>
</dbReference>
<dbReference type="EMBL" id="JADBEO010000025">
    <property type="protein sequence ID" value="MDR4307460.1"/>
    <property type="molecule type" value="Genomic_DNA"/>
</dbReference>
<dbReference type="InterPro" id="IPR000182">
    <property type="entry name" value="GNAT_dom"/>
</dbReference>
<keyword evidence="1" id="KW-0808">Transferase</keyword>
<comment type="caution">
    <text evidence="4">The sequence shown here is derived from an EMBL/GenBank/DDBJ whole genome shotgun (WGS) entry which is preliminary data.</text>
</comment>